<accession>A0A7U3RYX6</accession>
<dbReference type="PANTHER" id="PTHR30023:SF0">
    <property type="entry name" value="PENICILLIN-SENSITIVE CARBOXYPEPTIDASE A"/>
    <property type="match status" value="1"/>
</dbReference>
<comment type="similarity">
    <text evidence="1">Belongs to the peptidase S13 family.</text>
</comment>
<dbReference type="KEGG" id="aee:IM676_11805"/>
<dbReference type="PRINTS" id="PR00922">
    <property type="entry name" value="DADACBPTASE3"/>
</dbReference>
<dbReference type="GO" id="GO:0004185">
    <property type="term" value="F:serine-type carboxypeptidase activity"/>
    <property type="evidence" value="ECO:0007669"/>
    <property type="project" value="InterPro"/>
</dbReference>
<dbReference type="GO" id="GO:0006508">
    <property type="term" value="P:proteolysis"/>
    <property type="evidence" value="ECO:0007669"/>
    <property type="project" value="InterPro"/>
</dbReference>
<evidence type="ECO:0000256" key="2">
    <source>
        <dbReference type="ARBA" id="ARBA00022801"/>
    </source>
</evidence>
<reference evidence="4" key="1">
    <citation type="submission" date="2020-10" db="EMBL/GenBank/DDBJ databases">
        <title>Genome-based taxonomic classification of the species Anabaenopsis elenkinii.</title>
        <authorList>
            <person name="Delbaje E."/>
            <person name="Andreote A.P.D."/>
            <person name="Pellegrinetti T.A."/>
            <person name="Cruz R.B."/>
            <person name="Branco L.H.Z."/>
            <person name="Fiore M.F."/>
        </authorList>
    </citation>
    <scope>NUCLEOTIDE SEQUENCE [LARGE SCALE GENOMIC DNA]</scope>
    <source>
        <strain evidence="4">CCIBt3563</strain>
    </source>
</reference>
<keyword evidence="4" id="KW-1185">Reference proteome</keyword>
<dbReference type="Proteomes" id="UP000593846">
    <property type="component" value="Chromosome"/>
</dbReference>
<evidence type="ECO:0000313" key="4">
    <source>
        <dbReference type="Proteomes" id="UP000593846"/>
    </source>
</evidence>
<evidence type="ECO:0000256" key="1">
    <source>
        <dbReference type="ARBA" id="ARBA00006096"/>
    </source>
</evidence>
<keyword evidence="3" id="KW-0121">Carboxypeptidase</keyword>
<dbReference type="GO" id="GO:0000270">
    <property type="term" value="P:peptidoglycan metabolic process"/>
    <property type="evidence" value="ECO:0007669"/>
    <property type="project" value="TreeGrafter"/>
</dbReference>
<dbReference type="InterPro" id="IPR012338">
    <property type="entry name" value="Beta-lactam/transpept-like"/>
</dbReference>
<dbReference type="Pfam" id="PF02113">
    <property type="entry name" value="Peptidase_S13"/>
    <property type="match status" value="2"/>
</dbReference>
<protein>
    <submittedName>
        <fullName evidence="3">D-alanyl-D-alanine carboxypeptidase</fullName>
    </submittedName>
</protein>
<dbReference type="Gene3D" id="3.50.80.20">
    <property type="entry name" value="D-Ala-D-Ala carboxypeptidase C, peptidase S13"/>
    <property type="match status" value="1"/>
</dbReference>
<evidence type="ECO:0000313" key="3">
    <source>
        <dbReference type="EMBL" id="QOV21442.1"/>
    </source>
</evidence>
<dbReference type="RefSeq" id="WP_200987097.1">
    <property type="nucleotide sequence ID" value="NZ_CP063311.1"/>
</dbReference>
<dbReference type="PANTHER" id="PTHR30023">
    <property type="entry name" value="D-ALANYL-D-ALANINE CARBOXYPEPTIDASE"/>
    <property type="match status" value="1"/>
</dbReference>
<dbReference type="SUPFAM" id="SSF56601">
    <property type="entry name" value="beta-lactamase/transpeptidase-like"/>
    <property type="match status" value="1"/>
</dbReference>
<organism evidence="3 4">
    <name type="scientific">Anabaenopsis elenkinii CCIBt3563</name>
    <dbReference type="NCBI Taxonomy" id="2779889"/>
    <lineage>
        <taxon>Bacteria</taxon>
        <taxon>Bacillati</taxon>
        <taxon>Cyanobacteriota</taxon>
        <taxon>Cyanophyceae</taxon>
        <taxon>Nostocales</taxon>
        <taxon>Nodulariaceae</taxon>
        <taxon>Anabaenopsis</taxon>
    </lineage>
</organism>
<dbReference type="AlphaFoldDB" id="A0A7U3RYX6"/>
<gene>
    <name evidence="3" type="ORF">IM676_11805</name>
</gene>
<dbReference type="InterPro" id="IPR000667">
    <property type="entry name" value="Peptidase_S13"/>
</dbReference>
<dbReference type="EMBL" id="CP063311">
    <property type="protein sequence ID" value="QOV21442.1"/>
    <property type="molecule type" value="Genomic_DNA"/>
</dbReference>
<keyword evidence="2" id="KW-0378">Hydrolase</keyword>
<dbReference type="Gene3D" id="3.40.710.10">
    <property type="entry name" value="DD-peptidase/beta-lactamase superfamily"/>
    <property type="match status" value="1"/>
</dbReference>
<proteinExistence type="inferred from homology"/>
<keyword evidence="3" id="KW-0645">Protease</keyword>
<sequence>MLELLGSGLISLWLEMAGVQIKPAEALETLALHNSRGLVLAPDPHPAGSTTVKEYLQELMITKLVPENLTQSQGIWLQSGPILMANHQGTTPLPAASLTKIATSLVALKTWGPDHQFETLVSATGPIVNGLLQGDLVITGSGDPMFVWEEAIAVGNTLNQMGIKQVTGNLVIRGNFAMNFEPNPILAGQIVKQALNHLRWTRQANYIYSTMPKGTAKPQVVIAGIVVKSASQPNPQETLLMRRRSLPLHQLIKEMNVFSNNVMAEMLAESVGGTAKMRSQAAKFAGVPEAEIKLINGSGLGVDNRISPRAASAMLMAIQREAATHNINVADLFPISGFDRRGTMQARNMPYATVMKTGTLREVSALAGVLPTRDRGLVWFAIINHGSQIPAFRASQDRFLQALAKQLEVAPNIPSTITPNSPKDSLPKLGTASRNEILFTANNSY</sequence>
<name>A0A7U3RYX6_9CYAN</name>